<comment type="caution">
    <text evidence="2">The sequence shown here is derived from an EMBL/GenBank/DDBJ whole genome shotgun (WGS) entry which is preliminary data.</text>
</comment>
<protein>
    <submittedName>
        <fullName evidence="2">MBL fold metallo-hydrolase</fullName>
    </submittedName>
</protein>
<dbReference type="Pfam" id="PF00753">
    <property type="entry name" value="Lactamase_B"/>
    <property type="match status" value="1"/>
</dbReference>
<organism evidence="2 3">
    <name type="scientific">Rothia endophytica</name>
    <dbReference type="NCBI Taxonomy" id="1324766"/>
    <lineage>
        <taxon>Bacteria</taxon>
        <taxon>Bacillati</taxon>
        <taxon>Actinomycetota</taxon>
        <taxon>Actinomycetes</taxon>
        <taxon>Micrococcales</taxon>
        <taxon>Micrococcaceae</taxon>
        <taxon>Rothia</taxon>
    </lineage>
</organism>
<dbReference type="CDD" id="cd06262">
    <property type="entry name" value="metallo-hydrolase-like_MBL-fold"/>
    <property type="match status" value="1"/>
</dbReference>
<sequence>MTEAGKLIFDSATVSVRSLAVSEMENNVYLITAKSDGRQVLIDAADEFERINTFVLAAAGEDGAGALREQGDPRIEALITTHSHWDHIRALPTAVATYSPATYCGAADAPSILEQEDVQVAHLLQGGETLTFGDITLEVISLRGHTPGSIALVYQEPEDDGTPVLLFTGDSLFPGGVGKTDTPADFKQLLNDVRERIFSVFDDNTVVLPGHGQHTTLGADRGNLDEWEARGW</sequence>
<dbReference type="RefSeq" id="WP_345445445.1">
    <property type="nucleotide sequence ID" value="NZ_BAABKP010000001.1"/>
</dbReference>
<dbReference type="EMBL" id="BAABKP010000001">
    <property type="protein sequence ID" value="GAA4794103.1"/>
    <property type="molecule type" value="Genomic_DNA"/>
</dbReference>
<evidence type="ECO:0000313" key="3">
    <source>
        <dbReference type="Proteomes" id="UP001500187"/>
    </source>
</evidence>
<dbReference type="SMART" id="SM00849">
    <property type="entry name" value="Lactamase_B"/>
    <property type="match status" value="1"/>
</dbReference>
<dbReference type="SUPFAM" id="SSF56281">
    <property type="entry name" value="Metallo-hydrolase/oxidoreductase"/>
    <property type="match status" value="1"/>
</dbReference>
<keyword evidence="3" id="KW-1185">Reference proteome</keyword>
<dbReference type="Proteomes" id="UP001500187">
    <property type="component" value="Unassembled WGS sequence"/>
</dbReference>
<evidence type="ECO:0000313" key="2">
    <source>
        <dbReference type="EMBL" id="GAA4794103.1"/>
    </source>
</evidence>
<gene>
    <name evidence="2" type="ORF">GCM10023352_11160</name>
</gene>
<feature type="domain" description="Metallo-beta-lactamase" evidence="1">
    <location>
        <begin position="25"/>
        <end position="211"/>
    </location>
</feature>
<dbReference type="PANTHER" id="PTHR46233">
    <property type="entry name" value="HYDROXYACYLGLUTATHIONE HYDROLASE GLOC"/>
    <property type="match status" value="1"/>
</dbReference>
<accession>A0ABP9BDV9</accession>
<evidence type="ECO:0000259" key="1">
    <source>
        <dbReference type="SMART" id="SM00849"/>
    </source>
</evidence>
<dbReference type="Gene3D" id="3.60.15.10">
    <property type="entry name" value="Ribonuclease Z/Hydroxyacylglutathione hydrolase-like"/>
    <property type="match status" value="1"/>
</dbReference>
<dbReference type="PANTHER" id="PTHR46233:SF1">
    <property type="entry name" value="CONSERVED PROTEIN"/>
    <property type="match status" value="1"/>
</dbReference>
<dbReference type="InterPro" id="IPR051453">
    <property type="entry name" value="MBL_Glyoxalase_II"/>
</dbReference>
<reference evidence="3" key="1">
    <citation type="journal article" date="2019" name="Int. J. Syst. Evol. Microbiol.">
        <title>The Global Catalogue of Microorganisms (GCM) 10K type strain sequencing project: providing services to taxonomists for standard genome sequencing and annotation.</title>
        <authorList>
            <consortium name="The Broad Institute Genomics Platform"/>
            <consortium name="The Broad Institute Genome Sequencing Center for Infectious Disease"/>
            <person name="Wu L."/>
            <person name="Ma J."/>
        </authorList>
    </citation>
    <scope>NUCLEOTIDE SEQUENCE [LARGE SCALE GENOMIC DNA]</scope>
    <source>
        <strain evidence="3">JCM 18541</strain>
    </source>
</reference>
<proteinExistence type="predicted"/>
<dbReference type="InterPro" id="IPR001279">
    <property type="entry name" value="Metallo-B-lactamas"/>
</dbReference>
<name>A0ABP9BDV9_9MICC</name>
<dbReference type="InterPro" id="IPR036866">
    <property type="entry name" value="RibonucZ/Hydroxyglut_hydro"/>
</dbReference>